<name>A0A8S5LH47_9CAUD</name>
<proteinExistence type="predicted"/>
<protein>
    <submittedName>
        <fullName evidence="1">Uncharacterized protein</fullName>
    </submittedName>
</protein>
<organism evidence="1">
    <name type="scientific">Myoviridae sp. cte0t5</name>
    <dbReference type="NCBI Taxonomy" id="2823549"/>
    <lineage>
        <taxon>Viruses</taxon>
        <taxon>Duplodnaviria</taxon>
        <taxon>Heunggongvirae</taxon>
        <taxon>Uroviricota</taxon>
        <taxon>Caudoviricetes</taxon>
    </lineage>
</organism>
<reference evidence="1" key="1">
    <citation type="journal article" date="2021" name="Proc. Natl. Acad. Sci. U.S.A.">
        <title>A Catalog of Tens of Thousands of Viruses from Human Metagenomes Reveals Hidden Associations with Chronic Diseases.</title>
        <authorList>
            <person name="Tisza M.J."/>
            <person name="Buck C.B."/>
        </authorList>
    </citation>
    <scope>NUCLEOTIDE SEQUENCE</scope>
    <source>
        <strain evidence="1">Cte0t5</strain>
    </source>
</reference>
<dbReference type="EMBL" id="BK014717">
    <property type="protein sequence ID" value="DAD69266.1"/>
    <property type="molecule type" value="Genomic_DNA"/>
</dbReference>
<evidence type="ECO:0000313" key="1">
    <source>
        <dbReference type="EMBL" id="DAD69266.1"/>
    </source>
</evidence>
<accession>A0A8S5LH47</accession>
<sequence>MTSLSTNRLAFPGNLTPLTERRVTASAWANALYPYLRYVSVVTKDDSPAVLAENGHDLVLTLTESDEKRGHWPLWTLEVYSRRNSVEYSYKVGNLQDVLVSLLREL</sequence>